<sequence length="138" mass="14698">MPSMSESGGTEPHGALPDEQPTIRVTAMPADANFYGDMFGGWLVGQMDLAASAFASRYSRGRAVLAAIEGIAFLRPVRAGDELSIYTRLDRLGRSSMRIAVQAWSRPRDGDAAAKVTDGIITFVAVDEAGRPRAVEPG</sequence>
<feature type="region of interest" description="Disordered" evidence="4">
    <location>
        <begin position="1"/>
        <end position="20"/>
    </location>
</feature>
<protein>
    <submittedName>
        <fullName evidence="6">Acyl-CoA thioesterase YciA</fullName>
        <ecNumber evidence="6">3.1.2.-</ecNumber>
    </submittedName>
</protein>
<dbReference type="EC" id="3.1.2.-" evidence="6"/>
<comment type="similarity">
    <text evidence="1">Belongs to the acyl coenzyme A hydrolase family.</text>
</comment>
<feature type="domain" description="HotDog ACOT-type" evidence="5">
    <location>
        <begin position="17"/>
        <end position="129"/>
    </location>
</feature>
<evidence type="ECO:0000313" key="7">
    <source>
        <dbReference type="Proteomes" id="UP001138540"/>
    </source>
</evidence>
<keyword evidence="2 3" id="KW-0378">Hydrolase</keyword>
<reference evidence="6 7" key="1">
    <citation type="submission" date="2020-08" db="EMBL/GenBank/DDBJ databases">
        <title>Exploring microbial biodiversity for novel pathways involved in the catabolism of aromatic compounds derived from lignin.</title>
        <authorList>
            <person name="Elkins J."/>
        </authorList>
    </citation>
    <scope>NUCLEOTIDE SEQUENCE [LARGE SCALE GENOMIC DNA]</scope>
    <source>
        <strain evidence="6 7">B1D3A</strain>
    </source>
</reference>
<proteinExistence type="inferred from homology"/>
<accession>A0ABR6NFI3</accession>
<evidence type="ECO:0000259" key="5">
    <source>
        <dbReference type="PROSITE" id="PS51770"/>
    </source>
</evidence>
<dbReference type="InterPro" id="IPR033120">
    <property type="entry name" value="HOTDOG_ACOT"/>
</dbReference>
<dbReference type="PROSITE" id="PS51770">
    <property type="entry name" value="HOTDOG_ACOT"/>
    <property type="match status" value="1"/>
</dbReference>
<evidence type="ECO:0000256" key="4">
    <source>
        <dbReference type="SAM" id="MobiDB-lite"/>
    </source>
</evidence>
<dbReference type="Pfam" id="PF03061">
    <property type="entry name" value="4HBT"/>
    <property type="match status" value="1"/>
</dbReference>
<comment type="caution">
    <text evidence="6">The sequence shown here is derived from an EMBL/GenBank/DDBJ whole genome shotgun (WGS) entry which is preliminary data.</text>
</comment>
<evidence type="ECO:0000313" key="6">
    <source>
        <dbReference type="EMBL" id="MBB5984969.1"/>
    </source>
</evidence>
<evidence type="ECO:0000256" key="3">
    <source>
        <dbReference type="PROSITE-ProRule" id="PRU01106"/>
    </source>
</evidence>
<dbReference type="EMBL" id="JACHKA010000001">
    <property type="protein sequence ID" value="MBB5984969.1"/>
    <property type="molecule type" value="Genomic_DNA"/>
</dbReference>
<dbReference type="PANTHER" id="PTHR11049">
    <property type="entry name" value="ACYL COENZYME A THIOESTER HYDROLASE"/>
    <property type="match status" value="1"/>
</dbReference>
<evidence type="ECO:0000256" key="2">
    <source>
        <dbReference type="ARBA" id="ARBA00022801"/>
    </source>
</evidence>
<keyword evidence="7" id="KW-1185">Reference proteome</keyword>
<gene>
    <name evidence="6" type="ORF">HNP60_000943</name>
</gene>
<organism evidence="6 7">
    <name type="scientific">Sphingobium lignivorans</name>
    <dbReference type="NCBI Taxonomy" id="2735886"/>
    <lineage>
        <taxon>Bacteria</taxon>
        <taxon>Pseudomonadati</taxon>
        <taxon>Pseudomonadota</taxon>
        <taxon>Alphaproteobacteria</taxon>
        <taxon>Sphingomonadales</taxon>
        <taxon>Sphingomonadaceae</taxon>
        <taxon>Sphingobium</taxon>
    </lineage>
</organism>
<dbReference type="GO" id="GO:0016787">
    <property type="term" value="F:hydrolase activity"/>
    <property type="evidence" value="ECO:0007669"/>
    <property type="project" value="UniProtKB-KW"/>
</dbReference>
<dbReference type="PANTHER" id="PTHR11049:SF5">
    <property type="entry name" value="ACYL-COA THIOESTER HYDROLASE YCIA"/>
    <property type="match status" value="1"/>
</dbReference>
<evidence type="ECO:0000256" key="1">
    <source>
        <dbReference type="ARBA" id="ARBA00010458"/>
    </source>
</evidence>
<name>A0ABR6NFI3_9SPHN</name>
<dbReference type="InterPro" id="IPR006683">
    <property type="entry name" value="Thioestr_dom"/>
</dbReference>
<dbReference type="CDD" id="cd03442">
    <property type="entry name" value="BFIT_BACH"/>
    <property type="match status" value="1"/>
</dbReference>
<dbReference type="InterPro" id="IPR029069">
    <property type="entry name" value="HotDog_dom_sf"/>
</dbReference>
<dbReference type="SUPFAM" id="SSF54637">
    <property type="entry name" value="Thioesterase/thiol ester dehydrase-isomerase"/>
    <property type="match status" value="1"/>
</dbReference>
<dbReference type="InterPro" id="IPR040170">
    <property type="entry name" value="Cytosol_ACT"/>
</dbReference>
<dbReference type="Proteomes" id="UP001138540">
    <property type="component" value="Unassembled WGS sequence"/>
</dbReference>
<dbReference type="Gene3D" id="3.10.129.10">
    <property type="entry name" value="Hotdog Thioesterase"/>
    <property type="match status" value="1"/>
</dbReference>